<dbReference type="eggNOG" id="COG0328">
    <property type="taxonomic scope" value="Bacteria"/>
</dbReference>
<dbReference type="InterPro" id="IPR002156">
    <property type="entry name" value="RNaseH_domain"/>
</dbReference>
<dbReference type="GO" id="GO:0003676">
    <property type="term" value="F:nucleic acid binding"/>
    <property type="evidence" value="ECO:0007669"/>
    <property type="project" value="InterPro"/>
</dbReference>
<accession>E6VAB1</accession>
<name>E6VAB1_VARPE</name>
<dbReference type="InterPro" id="IPR036397">
    <property type="entry name" value="RNaseH_sf"/>
</dbReference>
<dbReference type="SUPFAM" id="SSF53098">
    <property type="entry name" value="Ribonuclease H-like"/>
    <property type="match status" value="1"/>
</dbReference>
<evidence type="ECO:0000313" key="3">
    <source>
        <dbReference type="Proteomes" id="UP000008917"/>
    </source>
</evidence>
<proteinExistence type="predicted"/>
<dbReference type="InterPro" id="IPR012337">
    <property type="entry name" value="RNaseH-like_sf"/>
</dbReference>
<dbReference type="PANTHER" id="PTHR47723">
    <property type="entry name" value="OS05G0353850 PROTEIN"/>
    <property type="match status" value="1"/>
</dbReference>
<feature type="domain" description="RNase H type-1" evidence="1">
    <location>
        <begin position="2"/>
        <end position="137"/>
    </location>
</feature>
<dbReference type="AlphaFoldDB" id="E6VAB1"/>
<dbReference type="OrthoDB" id="8563755at2"/>
<evidence type="ECO:0000313" key="2">
    <source>
        <dbReference type="EMBL" id="ADU38583.1"/>
    </source>
</evidence>
<dbReference type="InterPro" id="IPR053151">
    <property type="entry name" value="RNase_H-like"/>
</dbReference>
<dbReference type="EMBL" id="CP002417">
    <property type="protein sequence ID" value="ADU38583.1"/>
    <property type="molecule type" value="Genomic_DNA"/>
</dbReference>
<dbReference type="GO" id="GO:0004523">
    <property type="term" value="F:RNA-DNA hybrid ribonuclease activity"/>
    <property type="evidence" value="ECO:0007669"/>
    <property type="project" value="InterPro"/>
</dbReference>
<dbReference type="RefSeq" id="WP_013542794.1">
    <property type="nucleotide sequence ID" value="NC_014931.1"/>
</dbReference>
<protein>
    <submittedName>
        <fullName evidence="2">Ribonuclease H</fullName>
    </submittedName>
</protein>
<dbReference type="HOGENOM" id="CLU_095977_0_3_4"/>
<gene>
    <name evidence="2" type="ordered locus">Varpa_4415</name>
</gene>
<dbReference type="PROSITE" id="PS50879">
    <property type="entry name" value="RNASE_H_1"/>
    <property type="match status" value="1"/>
</dbReference>
<dbReference type="Proteomes" id="UP000008917">
    <property type="component" value="Chromosome"/>
</dbReference>
<dbReference type="KEGG" id="vpe:Varpa_4415"/>
<dbReference type="Gene3D" id="3.30.420.10">
    <property type="entry name" value="Ribonuclease H-like superfamily/Ribonuclease H"/>
    <property type="match status" value="1"/>
</dbReference>
<dbReference type="CDD" id="cd09279">
    <property type="entry name" value="RNase_HI_like"/>
    <property type="match status" value="1"/>
</dbReference>
<reference evidence="3" key="1">
    <citation type="submission" date="2010-12" db="EMBL/GenBank/DDBJ databases">
        <title>Complete sequence of Variovorax paradoxus EPS.</title>
        <authorList>
            <consortium name="US DOE Joint Genome Institute"/>
            <person name="Lucas S."/>
            <person name="Copeland A."/>
            <person name="Lapidus A."/>
            <person name="Cheng J.-F."/>
            <person name="Goodwin L."/>
            <person name="Pitluck S."/>
            <person name="Teshima H."/>
            <person name="Detter J.C."/>
            <person name="Han C."/>
            <person name="Tapia R."/>
            <person name="Land M."/>
            <person name="Hauser L."/>
            <person name="Kyrpides N."/>
            <person name="Ivanova N."/>
            <person name="Ovchinnikova G."/>
            <person name="Orwin P."/>
            <person name="Han J.-I.G."/>
            <person name="Woyke T."/>
        </authorList>
    </citation>
    <scope>NUCLEOTIDE SEQUENCE [LARGE SCALE GENOMIC DNA]</scope>
    <source>
        <strain evidence="3">EPS</strain>
    </source>
</reference>
<dbReference type="Pfam" id="PF13456">
    <property type="entry name" value="RVT_3"/>
    <property type="match status" value="1"/>
</dbReference>
<evidence type="ECO:0000259" key="1">
    <source>
        <dbReference type="PROSITE" id="PS50879"/>
    </source>
</evidence>
<sequence length="147" mass="16027">MHSRHWTVHCDGSAMPNPGRMGIGAVITQPDGTRHTLSQATHAIGCNNEAELRALTLALRELRARGASAVVAYSDNSILVEQLGTADARPIARLAPLYDDARALLGEFEEARVQWIPRHRNAEADALARAALGMGPKPPPKPWKKRR</sequence>
<reference evidence="2 3" key="2">
    <citation type="journal article" date="2013" name="Genome Announc.">
        <title>Genome of the Root-Associated Plant Growth-Promoting Bacterium Variovorax paradoxus Strain EPS.</title>
        <authorList>
            <person name="Han J.I."/>
            <person name="Spain J.C."/>
            <person name="Leadbetter J.R."/>
            <person name="Ovchinnikova G."/>
            <person name="Goodwin L.A."/>
            <person name="Han C.S."/>
            <person name="Woyke T."/>
            <person name="Davenport K.W."/>
            <person name="Orwin P.M."/>
        </authorList>
    </citation>
    <scope>NUCLEOTIDE SEQUENCE [LARGE SCALE GENOMIC DNA]</scope>
    <source>
        <strain evidence="2 3">EPS</strain>
    </source>
</reference>
<dbReference type="PANTHER" id="PTHR47723:SF19">
    <property type="entry name" value="POLYNUCLEOTIDYL TRANSFERASE, RIBONUCLEASE H-LIKE SUPERFAMILY PROTEIN"/>
    <property type="match status" value="1"/>
</dbReference>
<dbReference type="STRING" id="595537.Varpa_4415"/>
<organism evidence="2 3">
    <name type="scientific">Variovorax paradoxus (strain EPS)</name>
    <dbReference type="NCBI Taxonomy" id="595537"/>
    <lineage>
        <taxon>Bacteria</taxon>
        <taxon>Pseudomonadati</taxon>
        <taxon>Pseudomonadota</taxon>
        <taxon>Betaproteobacteria</taxon>
        <taxon>Burkholderiales</taxon>
        <taxon>Comamonadaceae</taxon>
        <taxon>Variovorax</taxon>
    </lineage>
</organism>